<dbReference type="SUPFAM" id="SSF56219">
    <property type="entry name" value="DNase I-like"/>
    <property type="match status" value="1"/>
</dbReference>
<reference evidence="2" key="1">
    <citation type="submission" date="2021-04" db="EMBL/GenBank/DDBJ databases">
        <title>Whole genome sequencing of Enterococci isolates from hospitalized patients.</title>
        <authorList>
            <person name="Ogoti B.M."/>
            <person name="Onyambu F.G."/>
        </authorList>
    </citation>
    <scope>NUCLEOTIDE SEQUENCE</scope>
    <source>
        <strain evidence="2">242</strain>
    </source>
</reference>
<evidence type="ECO:0000313" key="2">
    <source>
        <dbReference type="EMBL" id="MBR8643928.1"/>
    </source>
</evidence>
<sequence>METTTAVGGVKITETDFNPERITLDINDESFAAKTGDFFESPVTGVISYGYSNYRVVTDKAQLPELKDGGAVREVTSLEKDADELSIASYNIENFSTQTANSKVETIATSIIANLKQPDIIRVTEMQDNDGATDSRTTDSAQSAKKLTDKIKELGGPQYQYIDIAPEDKLDGGAPGGNIRVGFLYNVDRVKLTEGTKGTATQSVAFKDGKLTLNPGRIEPADPAFKSSRKPLAAQFEFKGESVVVVANHFNSKGGDQPLFGKNQPPVLSSETQRLQIASIVNRFVSDIKSQDAEANIVLLGDFNDFEFSAPLKTLKGKDLTNMIEKVPLKNVILTHIKATHKYWTISWYRIIWPRPQKLILSILIHPSWKFTEGLVIMTLY</sequence>
<proteinExistence type="predicted"/>
<feature type="domain" description="Endonuclease/exonuclease/phosphatase" evidence="1">
    <location>
        <begin position="219"/>
        <end position="319"/>
    </location>
</feature>
<dbReference type="GO" id="GO:0003824">
    <property type="term" value="F:catalytic activity"/>
    <property type="evidence" value="ECO:0007669"/>
    <property type="project" value="InterPro"/>
</dbReference>
<gene>
    <name evidence="2" type="ORF">KEH51_01745</name>
</gene>
<dbReference type="Pfam" id="PF19580">
    <property type="entry name" value="Exo_endo_phos_3"/>
    <property type="match status" value="1"/>
</dbReference>
<comment type="caution">
    <text evidence="2">The sequence shown here is derived from an EMBL/GenBank/DDBJ whole genome shotgun (WGS) entry which is preliminary data.</text>
</comment>
<evidence type="ECO:0000313" key="3">
    <source>
        <dbReference type="Proteomes" id="UP000680045"/>
    </source>
</evidence>
<dbReference type="PANTHER" id="PTHR42834:SF1">
    <property type="entry name" value="ENDONUCLEASE_EXONUCLEASE_PHOSPHATASE FAMILY PROTEIN (AFU_ORTHOLOGUE AFUA_3G09210)"/>
    <property type="match status" value="1"/>
</dbReference>
<dbReference type="PANTHER" id="PTHR42834">
    <property type="entry name" value="ENDONUCLEASE/EXONUCLEASE/PHOSPHATASE FAMILY PROTEIN (AFU_ORTHOLOGUE AFUA_3G09210)"/>
    <property type="match status" value="1"/>
</dbReference>
<organism evidence="2 3">
    <name type="scientific">Peribacillus frigoritolerans</name>
    <dbReference type="NCBI Taxonomy" id="450367"/>
    <lineage>
        <taxon>Bacteria</taxon>
        <taxon>Bacillati</taxon>
        <taxon>Bacillota</taxon>
        <taxon>Bacilli</taxon>
        <taxon>Bacillales</taxon>
        <taxon>Bacillaceae</taxon>
        <taxon>Peribacillus</taxon>
    </lineage>
</organism>
<name>A0A941FFP4_9BACI</name>
<protein>
    <recommendedName>
        <fullName evidence="1">Endonuclease/exonuclease/phosphatase domain-containing protein</fullName>
    </recommendedName>
</protein>
<dbReference type="InterPro" id="IPR036691">
    <property type="entry name" value="Endo/exonu/phosph_ase_sf"/>
</dbReference>
<accession>A0A941FFP4</accession>
<dbReference type="EMBL" id="JAGTPW010000002">
    <property type="protein sequence ID" value="MBR8643928.1"/>
    <property type="molecule type" value="Genomic_DNA"/>
</dbReference>
<evidence type="ECO:0000259" key="1">
    <source>
        <dbReference type="Pfam" id="PF19580"/>
    </source>
</evidence>
<dbReference type="AlphaFoldDB" id="A0A941FFP4"/>
<dbReference type="Gene3D" id="3.60.10.10">
    <property type="entry name" value="Endonuclease/exonuclease/phosphatase"/>
    <property type="match status" value="1"/>
</dbReference>
<dbReference type="InterPro" id="IPR005135">
    <property type="entry name" value="Endo/exonuclease/phosphatase"/>
</dbReference>
<dbReference type="Proteomes" id="UP000680045">
    <property type="component" value="Unassembled WGS sequence"/>
</dbReference>